<feature type="chain" id="PRO_5020220349" evidence="1">
    <location>
        <begin position="21"/>
        <end position="543"/>
    </location>
</feature>
<dbReference type="Proteomes" id="UP000292639">
    <property type="component" value="Unassembled WGS sequence"/>
</dbReference>
<dbReference type="Pfam" id="PF13584">
    <property type="entry name" value="BatD"/>
    <property type="match status" value="1"/>
</dbReference>
<accession>A0A4Q9QZC6</accession>
<name>A0A4Q9QZC6_9GAMM</name>
<evidence type="ECO:0000313" key="3">
    <source>
        <dbReference type="EMBL" id="TBU91279.1"/>
    </source>
</evidence>
<dbReference type="Pfam" id="PF25607">
    <property type="entry name" value="DUF7939"/>
    <property type="match status" value="1"/>
</dbReference>
<reference evidence="3 4" key="1">
    <citation type="submission" date="2018-06" db="EMBL/GenBank/DDBJ databases">
        <title>Three novel Pseudomonas species isolated from symptomatic oak.</title>
        <authorList>
            <person name="Bueno-Gonzalez V."/>
            <person name="Brady C."/>
        </authorList>
    </citation>
    <scope>NUCLEOTIDE SEQUENCE [LARGE SCALE GENOMIC DNA]</scope>
    <source>
        <strain evidence="3 4">P17C</strain>
    </source>
</reference>
<organism evidence="3 4">
    <name type="scientific">Stutzerimonas kirkiae</name>
    <dbReference type="NCBI Taxonomy" id="2211392"/>
    <lineage>
        <taxon>Bacteria</taxon>
        <taxon>Pseudomonadati</taxon>
        <taxon>Pseudomonadota</taxon>
        <taxon>Gammaproteobacteria</taxon>
        <taxon>Pseudomonadales</taxon>
        <taxon>Pseudomonadaceae</taxon>
        <taxon>Stutzerimonas</taxon>
    </lineage>
</organism>
<evidence type="ECO:0000259" key="2">
    <source>
        <dbReference type="Pfam" id="PF25607"/>
    </source>
</evidence>
<gene>
    <name evidence="3" type="ORF">DNJ96_16065</name>
</gene>
<feature type="domain" description="DUF7939" evidence="2">
    <location>
        <begin position="448"/>
        <end position="525"/>
    </location>
</feature>
<dbReference type="InterPro" id="IPR057699">
    <property type="entry name" value="DUF7939"/>
</dbReference>
<keyword evidence="4" id="KW-1185">Reference proteome</keyword>
<dbReference type="OrthoDB" id="5293418at2"/>
<evidence type="ECO:0000256" key="1">
    <source>
        <dbReference type="SAM" id="SignalP"/>
    </source>
</evidence>
<evidence type="ECO:0000313" key="4">
    <source>
        <dbReference type="Proteomes" id="UP000292639"/>
    </source>
</evidence>
<dbReference type="PANTHER" id="PTHR40940:SF1">
    <property type="entry name" value="PROTEIN BATD"/>
    <property type="match status" value="1"/>
</dbReference>
<proteinExistence type="predicted"/>
<dbReference type="InterPro" id="IPR025738">
    <property type="entry name" value="BatD"/>
</dbReference>
<comment type="caution">
    <text evidence="3">The sequence shown here is derived from an EMBL/GenBank/DDBJ whole genome shotgun (WGS) entry which is preliminary data.</text>
</comment>
<dbReference type="PANTHER" id="PTHR40940">
    <property type="entry name" value="PROTEIN BATD-RELATED"/>
    <property type="match status" value="1"/>
</dbReference>
<dbReference type="EMBL" id="QJUP01000027">
    <property type="protein sequence ID" value="TBU91279.1"/>
    <property type="molecule type" value="Genomic_DNA"/>
</dbReference>
<protein>
    <submittedName>
        <fullName evidence="3">Protein BatD</fullName>
    </submittedName>
</protein>
<dbReference type="AlphaFoldDB" id="A0A4Q9QZC6"/>
<feature type="signal peptide" evidence="1">
    <location>
        <begin position="1"/>
        <end position="20"/>
    </location>
</feature>
<keyword evidence="1" id="KW-0732">Signal</keyword>
<dbReference type="RefSeq" id="WP_131185530.1">
    <property type="nucleotide sequence ID" value="NZ_QJUO01000029.1"/>
</dbReference>
<sequence length="543" mass="59678">MTRRIVLMLGLLAISLQLQASGLVASVDRSRLSLDETFELTLESMDATLFGKPDLQPLDDSFKVLATRQFNQLANVNGENRAVTRWLVTLQPRYSGHVLVPPLSLGEWRSEPIELQVQQASDSVKSGQLAPIFIDASLDQESVYVQAQAILTLRIYHSVSLYDDSTLSPLQAPDMLVERLGEPRTYEKLINGIRHGVIEVRYALYAQKSGELLIPGQLFSATPVSQGTGISPFGQRPGAATQVSAPAIPLQVRPKPAGYPPDQPWLPARSLELSETWSGPAQGMRQGESLTRTLVLKAQGLVASQLPPIPATESHVLRVYPEQPGLSSETFEHGVTATREQREALVAVNAGSAELPAIDIAWWNTREDRLEHAHLAARTLEIEENPALLRSERPSAASDATLAQATLWPWQLSSGLLACSTLLGFGLWLRARRQPPILRQQQSGPTPRSLLDDLKKACQGNDTQATRQALDAWARQQPETLAEMAARFVPLSQALDALNSALYSETGRRWHGEALWQAIQHLPPAQEPISVQENSSLPPLYPR</sequence>